<keyword evidence="2" id="KW-1185">Reference proteome</keyword>
<dbReference type="RefSeq" id="XP_060323711.1">
    <property type="nucleotide sequence ID" value="XM_060465966.1"/>
</dbReference>
<dbReference type="Proteomes" id="UP001175211">
    <property type="component" value="Unassembled WGS sequence"/>
</dbReference>
<accession>A0AA39JDM7</accession>
<dbReference type="GeneID" id="85349514"/>
<dbReference type="AlphaFoldDB" id="A0AA39JDM7"/>
<dbReference type="EMBL" id="JAUEPS010000074">
    <property type="protein sequence ID" value="KAK0440856.1"/>
    <property type="molecule type" value="Genomic_DNA"/>
</dbReference>
<evidence type="ECO:0000313" key="2">
    <source>
        <dbReference type="Proteomes" id="UP001175211"/>
    </source>
</evidence>
<organism evidence="1 2">
    <name type="scientific">Armillaria tabescens</name>
    <name type="common">Ringless honey mushroom</name>
    <name type="synonym">Agaricus tabescens</name>
    <dbReference type="NCBI Taxonomy" id="1929756"/>
    <lineage>
        <taxon>Eukaryota</taxon>
        <taxon>Fungi</taxon>
        <taxon>Dikarya</taxon>
        <taxon>Basidiomycota</taxon>
        <taxon>Agaricomycotina</taxon>
        <taxon>Agaricomycetes</taxon>
        <taxon>Agaricomycetidae</taxon>
        <taxon>Agaricales</taxon>
        <taxon>Marasmiineae</taxon>
        <taxon>Physalacriaceae</taxon>
        <taxon>Desarmillaria</taxon>
    </lineage>
</organism>
<protein>
    <submittedName>
        <fullName evidence="1">Uncharacterized protein</fullName>
    </submittedName>
</protein>
<proteinExistence type="predicted"/>
<sequence length="157" mass="18327">MLTEKEIDFRVPNHRLYTGSSDLPFGWSCAWHSFCGRYNLYPCVRGRIDSNLILEALFNVHGDIFFVMYKSRTFLTVIRTGEDPTQYYFFNLYTERLIKLTEHYPTVEAFMERARLWEGGDAQINSVTPFQVLEITPGPRDISDLSIEWQADVRALA</sequence>
<gene>
    <name evidence="1" type="ORF">EV420DRAFT_1128381</name>
</gene>
<comment type="caution">
    <text evidence="1">The sequence shown here is derived from an EMBL/GenBank/DDBJ whole genome shotgun (WGS) entry which is preliminary data.</text>
</comment>
<evidence type="ECO:0000313" key="1">
    <source>
        <dbReference type="EMBL" id="KAK0440856.1"/>
    </source>
</evidence>
<reference evidence="1" key="1">
    <citation type="submission" date="2023-06" db="EMBL/GenBank/DDBJ databases">
        <authorList>
            <consortium name="Lawrence Berkeley National Laboratory"/>
            <person name="Ahrendt S."/>
            <person name="Sahu N."/>
            <person name="Indic B."/>
            <person name="Wong-Bajracharya J."/>
            <person name="Merenyi Z."/>
            <person name="Ke H.-M."/>
            <person name="Monk M."/>
            <person name="Kocsube S."/>
            <person name="Drula E."/>
            <person name="Lipzen A."/>
            <person name="Balint B."/>
            <person name="Henrissat B."/>
            <person name="Andreopoulos B."/>
            <person name="Martin F.M."/>
            <person name="Harder C.B."/>
            <person name="Rigling D."/>
            <person name="Ford K.L."/>
            <person name="Foster G.D."/>
            <person name="Pangilinan J."/>
            <person name="Papanicolaou A."/>
            <person name="Barry K."/>
            <person name="LaButti K."/>
            <person name="Viragh M."/>
            <person name="Koriabine M."/>
            <person name="Yan M."/>
            <person name="Riley R."/>
            <person name="Champramary S."/>
            <person name="Plett K.L."/>
            <person name="Tsai I.J."/>
            <person name="Slot J."/>
            <person name="Sipos G."/>
            <person name="Plett J."/>
            <person name="Nagy L.G."/>
            <person name="Grigoriev I.V."/>
        </authorList>
    </citation>
    <scope>NUCLEOTIDE SEQUENCE</scope>
    <source>
        <strain evidence="1">CCBAS 213</strain>
    </source>
</reference>
<name>A0AA39JDM7_ARMTA</name>